<evidence type="ECO:0000313" key="1">
    <source>
        <dbReference type="EMBL" id="GFN99869.1"/>
    </source>
</evidence>
<reference evidence="1 2" key="1">
    <citation type="journal article" date="2021" name="Elife">
        <title>Chloroplast acquisition without the gene transfer in kleptoplastic sea slugs, Plakobranchus ocellatus.</title>
        <authorList>
            <person name="Maeda T."/>
            <person name="Takahashi S."/>
            <person name="Yoshida T."/>
            <person name="Shimamura S."/>
            <person name="Takaki Y."/>
            <person name="Nagai Y."/>
            <person name="Toyoda A."/>
            <person name="Suzuki Y."/>
            <person name="Arimoto A."/>
            <person name="Ishii H."/>
            <person name="Satoh N."/>
            <person name="Nishiyama T."/>
            <person name="Hasebe M."/>
            <person name="Maruyama T."/>
            <person name="Minagawa J."/>
            <person name="Obokata J."/>
            <person name="Shigenobu S."/>
        </authorList>
    </citation>
    <scope>NUCLEOTIDE SEQUENCE [LARGE SCALE GENOMIC DNA]</scope>
</reference>
<accession>A0AAV3ZXE9</accession>
<sequence>MSVLGVCQWEASLSCSPPGATICLHTCLQLGLVTTDKHQIPQPDKCYCMEILTRTITTDEYRLEFRVTYRSTTMSGLTRT</sequence>
<dbReference type="AlphaFoldDB" id="A0AAV3ZXE9"/>
<dbReference type="Proteomes" id="UP000735302">
    <property type="component" value="Unassembled WGS sequence"/>
</dbReference>
<keyword evidence="2" id="KW-1185">Reference proteome</keyword>
<evidence type="ECO:0000313" key="2">
    <source>
        <dbReference type="Proteomes" id="UP000735302"/>
    </source>
</evidence>
<dbReference type="EMBL" id="BLXT01003024">
    <property type="protein sequence ID" value="GFN99869.1"/>
    <property type="molecule type" value="Genomic_DNA"/>
</dbReference>
<organism evidence="1 2">
    <name type="scientific">Plakobranchus ocellatus</name>
    <dbReference type="NCBI Taxonomy" id="259542"/>
    <lineage>
        <taxon>Eukaryota</taxon>
        <taxon>Metazoa</taxon>
        <taxon>Spiralia</taxon>
        <taxon>Lophotrochozoa</taxon>
        <taxon>Mollusca</taxon>
        <taxon>Gastropoda</taxon>
        <taxon>Heterobranchia</taxon>
        <taxon>Euthyneura</taxon>
        <taxon>Panpulmonata</taxon>
        <taxon>Sacoglossa</taxon>
        <taxon>Placobranchoidea</taxon>
        <taxon>Plakobranchidae</taxon>
        <taxon>Plakobranchus</taxon>
    </lineage>
</organism>
<proteinExistence type="predicted"/>
<name>A0AAV3ZXE9_9GAST</name>
<comment type="caution">
    <text evidence="1">The sequence shown here is derived from an EMBL/GenBank/DDBJ whole genome shotgun (WGS) entry which is preliminary data.</text>
</comment>
<gene>
    <name evidence="1" type="ORF">PoB_002637500</name>
</gene>
<protein>
    <submittedName>
        <fullName evidence="1">Uncharacterized protein</fullName>
    </submittedName>
</protein>